<comment type="caution">
    <text evidence="2">The sequence shown here is derived from an EMBL/GenBank/DDBJ whole genome shotgun (WGS) entry which is preliminary data.</text>
</comment>
<protein>
    <submittedName>
        <fullName evidence="2">Uncharacterized protein</fullName>
    </submittedName>
</protein>
<dbReference type="InterPro" id="IPR025322">
    <property type="entry name" value="PADRE_dom"/>
</dbReference>
<dbReference type="Proteomes" id="UP001633002">
    <property type="component" value="Unassembled WGS sequence"/>
</dbReference>
<feature type="compositionally biased region" description="Basic residues" evidence="1">
    <location>
        <begin position="160"/>
        <end position="176"/>
    </location>
</feature>
<evidence type="ECO:0000313" key="3">
    <source>
        <dbReference type="Proteomes" id="UP001633002"/>
    </source>
</evidence>
<evidence type="ECO:0000256" key="1">
    <source>
        <dbReference type="SAM" id="MobiDB-lite"/>
    </source>
</evidence>
<sequence length="376" mass="42657">MCAGGIHAVKILHGDGQVLSLAAPNLKVGDVLIRHPHHYMCHMSPDQSNKSTMLPLDTELEPGSVYFLLPLPRLFPGNSTSPSCSCYMRDKLQRREGDHHHLPFQKVAGEAFKQMITRIGSPMRGPKKISPDISSSRSEPSSTNPYSPNYGKENLSPVYKRNKNSPKRSSRSRSRSPSRYANPFAEDPPVCNRWKPRLGCISETDALVTAYEELRLSLDRRRLTFECRGRPSSPLRYGELSRSPSRTSSAGVYCRSPSRELRSSTPEPCTQKQTMSLGGYLFIRRVSFQPCTRNSGTDQTARLWRSDHQKQGFYRPETGIAWLLLMNASNRFKRPLEELGLLSKCVVNIWFSTWQQRIANPEYRKTLPYRDLPASP</sequence>
<keyword evidence="3" id="KW-1185">Reference proteome</keyword>
<dbReference type="EMBL" id="JBJQOH010000003">
    <property type="protein sequence ID" value="KAL3692268.1"/>
    <property type="molecule type" value="Genomic_DNA"/>
</dbReference>
<feature type="region of interest" description="Disordered" evidence="1">
    <location>
        <begin position="234"/>
        <end position="269"/>
    </location>
</feature>
<dbReference type="AlphaFoldDB" id="A0ABD3HKX9"/>
<feature type="region of interest" description="Disordered" evidence="1">
    <location>
        <begin position="117"/>
        <end position="186"/>
    </location>
</feature>
<name>A0ABD3HKX9_9MARC</name>
<proteinExistence type="predicted"/>
<reference evidence="2 3" key="1">
    <citation type="submission" date="2024-09" db="EMBL/GenBank/DDBJ databases">
        <title>Chromosome-scale assembly of Riccia sorocarpa.</title>
        <authorList>
            <person name="Paukszto L."/>
        </authorList>
    </citation>
    <scope>NUCLEOTIDE SEQUENCE [LARGE SCALE GENOMIC DNA]</scope>
    <source>
        <strain evidence="2">LP-2024</strain>
        <tissue evidence="2">Aerial parts of the thallus</tissue>
    </source>
</reference>
<dbReference type="PANTHER" id="PTHR33052">
    <property type="entry name" value="DUF4228 DOMAIN PROTEIN-RELATED"/>
    <property type="match status" value="1"/>
</dbReference>
<evidence type="ECO:0000313" key="2">
    <source>
        <dbReference type="EMBL" id="KAL3692268.1"/>
    </source>
</evidence>
<feature type="compositionally biased region" description="Low complexity" evidence="1">
    <location>
        <begin position="131"/>
        <end position="147"/>
    </location>
</feature>
<accession>A0ABD3HKX9</accession>
<organism evidence="2 3">
    <name type="scientific">Riccia sorocarpa</name>
    <dbReference type="NCBI Taxonomy" id="122646"/>
    <lineage>
        <taxon>Eukaryota</taxon>
        <taxon>Viridiplantae</taxon>
        <taxon>Streptophyta</taxon>
        <taxon>Embryophyta</taxon>
        <taxon>Marchantiophyta</taxon>
        <taxon>Marchantiopsida</taxon>
        <taxon>Marchantiidae</taxon>
        <taxon>Marchantiales</taxon>
        <taxon>Ricciaceae</taxon>
        <taxon>Riccia</taxon>
    </lineage>
</organism>
<dbReference type="Pfam" id="PF14009">
    <property type="entry name" value="PADRE"/>
    <property type="match status" value="1"/>
</dbReference>
<gene>
    <name evidence="2" type="ORF">R1sor_005919</name>
</gene>